<dbReference type="Gene3D" id="3.40.50.720">
    <property type="entry name" value="NAD(P)-binding Rossmann-like Domain"/>
    <property type="match status" value="1"/>
</dbReference>
<dbReference type="InterPro" id="IPR006108">
    <property type="entry name" value="3HC_DH_C"/>
</dbReference>
<sequence>MIELTTSTDTPSQPPKGGKICIVGGGFMGCVIATMYARHGYQVVLHDPDQAALDSFAERARPIAATYAAEADVEEILGRVTGEPELAAAVSGAFLVHEAVPENLELKQTVFATLDRLCPPDVVLATNTSSLLISDIASKVTHRTRVLGIHYITPAHIVPAVEIIRVEETPDQLVSFARAFVASIDHVGVVCPERPGFLINKIQFAMLTEIYRLVDEGLATREDIDAAVRLSIGPRLALWGPLLTEDLIVSKKTALAVTDSLYHQTGDENFKGRTALRELVDRGDLGAMTGQGWYGFDGAYGDTVEKRDRQLRDLLEWLRDRDGVGELNPR</sequence>
<proteinExistence type="predicted"/>
<dbReference type="SUPFAM" id="SSF48179">
    <property type="entry name" value="6-phosphogluconate dehydrogenase C-terminal domain-like"/>
    <property type="match status" value="1"/>
</dbReference>
<dbReference type="Pfam" id="PF00725">
    <property type="entry name" value="3HCDH"/>
    <property type="match status" value="1"/>
</dbReference>
<evidence type="ECO:0000259" key="2">
    <source>
        <dbReference type="Pfam" id="PF00725"/>
    </source>
</evidence>
<dbReference type="InterPro" id="IPR036291">
    <property type="entry name" value="NAD(P)-bd_dom_sf"/>
</dbReference>
<gene>
    <name evidence="4" type="ORF">FGK64_19905</name>
</gene>
<evidence type="ECO:0000313" key="5">
    <source>
        <dbReference type="Proteomes" id="UP001191082"/>
    </source>
</evidence>
<keyword evidence="5" id="KW-1185">Reference proteome</keyword>
<dbReference type="EMBL" id="VCPC01000005">
    <property type="protein sequence ID" value="TMV09352.1"/>
    <property type="molecule type" value="Genomic_DNA"/>
</dbReference>
<dbReference type="InterPro" id="IPR006176">
    <property type="entry name" value="3-OHacyl-CoA_DH_NAD-bd"/>
</dbReference>
<keyword evidence="1" id="KW-0560">Oxidoreductase</keyword>
<dbReference type="Gene3D" id="1.10.1040.10">
    <property type="entry name" value="N-(1-d-carboxylethyl)-l-norvaline Dehydrogenase, domain 2"/>
    <property type="match status" value="1"/>
</dbReference>
<reference evidence="4 5" key="1">
    <citation type="submission" date="2019-05" db="EMBL/GenBank/DDBJ databases">
        <title>Marivita sp. nov. isolated from sea sediment.</title>
        <authorList>
            <person name="Kim W."/>
        </authorList>
    </citation>
    <scope>NUCLEOTIDE SEQUENCE [LARGE SCALE GENOMIC DNA]</scope>
    <source>
        <strain evidence="4 5">CAU 1492</strain>
    </source>
</reference>
<dbReference type="PANTHER" id="PTHR48075">
    <property type="entry name" value="3-HYDROXYACYL-COA DEHYDROGENASE FAMILY PROTEIN"/>
    <property type="match status" value="1"/>
</dbReference>
<comment type="caution">
    <text evidence="4">The sequence shown here is derived from an EMBL/GenBank/DDBJ whole genome shotgun (WGS) entry which is preliminary data.</text>
</comment>
<dbReference type="RefSeq" id="WP_138865624.1">
    <property type="nucleotide sequence ID" value="NZ_VCPC01000005.1"/>
</dbReference>
<feature type="domain" description="3-hydroxyacyl-CoA dehydrogenase C-terminal" evidence="2">
    <location>
        <begin position="196"/>
        <end position="294"/>
    </location>
</feature>
<protein>
    <submittedName>
        <fullName evidence="4">3-hydroxyacyl-CoA dehydrogenase family protein</fullName>
    </submittedName>
</protein>
<dbReference type="Pfam" id="PF02737">
    <property type="entry name" value="3HCDH_N"/>
    <property type="match status" value="1"/>
</dbReference>
<dbReference type="SUPFAM" id="SSF51735">
    <property type="entry name" value="NAD(P)-binding Rossmann-fold domains"/>
    <property type="match status" value="1"/>
</dbReference>
<dbReference type="Proteomes" id="UP001191082">
    <property type="component" value="Unassembled WGS sequence"/>
</dbReference>
<accession>A0ABY2X3A8</accession>
<evidence type="ECO:0000256" key="1">
    <source>
        <dbReference type="ARBA" id="ARBA00023002"/>
    </source>
</evidence>
<organism evidence="4 5">
    <name type="scientific">Arenibacterium halophilum</name>
    <dbReference type="NCBI Taxonomy" id="2583821"/>
    <lineage>
        <taxon>Bacteria</taxon>
        <taxon>Pseudomonadati</taxon>
        <taxon>Pseudomonadota</taxon>
        <taxon>Alphaproteobacteria</taxon>
        <taxon>Rhodobacterales</taxon>
        <taxon>Paracoccaceae</taxon>
        <taxon>Arenibacterium</taxon>
    </lineage>
</organism>
<dbReference type="InterPro" id="IPR013328">
    <property type="entry name" value="6PGD_dom2"/>
</dbReference>
<dbReference type="PANTHER" id="PTHR48075:SF5">
    <property type="entry name" value="3-HYDROXYBUTYRYL-COA DEHYDROGENASE"/>
    <property type="match status" value="1"/>
</dbReference>
<feature type="domain" description="3-hydroxyacyl-CoA dehydrogenase NAD binding" evidence="3">
    <location>
        <begin position="19"/>
        <end position="191"/>
    </location>
</feature>
<dbReference type="InterPro" id="IPR022694">
    <property type="entry name" value="3-OHacyl-CoA_DH"/>
</dbReference>
<evidence type="ECO:0000313" key="4">
    <source>
        <dbReference type="EMBL" id="TMV09352.1"/>
    </source>
</evidence>
<name>A0ABY2X3A8_9RHOB</name>
<evidence type="ECO:0000259" key="3">
    <source>
        <dbReference type="Pfam" id="PF02737"/>
    </source>
</evidence>
<dbReference type="InterPro" id="IPR008927">
    <property type="entry name" value="6-PGluconate_DH-like_C_sf"/>
</dbReference>
<dbReference type="PIRSF" id="PIRSF000105">
    <property type="entry name" value="HCDH"/>
    <property type="match status" value="1"/>
</dbReference>